<dbReference type="RefSeq" id="WP_066419481.1">
    <property type="nucleotide sequence ID" value="NZ_FKBS01000029.1"/>
</dbReference>
<keyword evidence="2" id="KW-0813">Transport</keyword>
<dbReference type="Pfam" id="PF25539">
    <property type="entry name" value="Bestrophin_2"/>
    <property type="match status" value="1"/>
</dbReference>
<keyword evidence="6" id="KW-0406">Ion transport</keyword>
<dbReference type="GO" id="GO:0005886">
    <property type="term" value="C:plasma membrane"/>
    <property type="evidence" value="ECO:0007669"/>
    <property type="project" value="UniProtKB-SubCell"/>
</dbReference>
<evidence type="ECO:0000256" key="6">
    <source>
        <dbReference type="ARBA" id="ARBA00023065"/>
    </source>
</evidence>
<dbReference type="AlphaFoldDB" id="A0A157R845"/>
<dbReference type="InterPro" id="IPR044669">
    <property type="entry name" value="YneE/VCCN1/2-like"/>
</dbReference>
<evidence type="ECO:0000256" key="9">
    <source>
        <dbReference type="SAM" id="Phobius"/>
    </source>
</evidence>
<name>A0A157R845_9BORD</name>
<protein>
    <submittedName>
        <fullName evidence="10">Membrane protein</fullName>
    </submittedName>
</protein>
<dbReference type="EMBL" id="FKBS01000029">
    <property type="protein sequence ID" value="SAI54291.1"/>
    <property type="molecule type" value="Genomic_DNA"/>
</dbReference>
<proteinExistence type="inferred from homology"/>
<evidence type="ECO:0000256" key="7">
    <source>
        <dbReference type="ARBA" id="ARBA00023136"/>
    </source>
</evidence>
<sequence length="333" mass="37233">MHLGKSYRLCEFVVWSRRSIYALLGLGLVPVLLHQVAGVRWFTLPLSVVTLLGTATTFVVGFKNAQTYARTADAQRIWMGIVSTSRYWGVLSHACARDAAQTDALIRRHLAWLTALRYQLREPRAWETLGKPINAEYRRHYVIPEQCEPLPDALRRYLPSQAVDALMRADDKAAQLLAAQGLAVRQLLDAGVITVAEYADCNGRLRELSDLQGQAERIKNFPYPRQYAIINTLFVRSFCVVLPFGLTAQFDQVGQSLPGVMQGHMVWLAVPFSVIVSWIYTALEQVGESTENPFEGGANDVPISHLSTMIERDLRQMQGHADLPSLSAGRIVL</sequence>
<evidence type="ECO:0000256" key="3">
    <source>
        <dbReference type="ARBA" id="ARBA00022475"/>
    </source>
</evidence>
<comment type="subcellular location">
    <subcellularLocation>
        <location evidence="1">Cell membrane</location>
        <topology evidence="1">Multi-pass membrane protein</topology>
    </subcellularLocation>
</comment>
<dbReference type="PANTHER" id="PTHR33281:SF19">
    <property type="entry name" value="VOLTAGE-DEPENDENT ANION CHANNEL-FORMING PROTEIN YNEE"/>
    <property type="match status" value="1"/>
</dbReference>
<evidence type="ECO:0000256" key="2">
    <source>
        <dbReference type="ARBA" id="ARBA00022448"/>
    </source>
</evidence>
<dbReference type="Proteomes" id="UP000077037">
    <property type="component" value="Unassembled WGS sequence"/>
</dbReference>
<feature type="transmembrane region" description="Helical" evidence="9">
    <location>
        <begin position="20"/>
        <end position="37"/>
    </location>
</feature>
<evidence type="ECO:0000313" key="10">
    <source>
        <dbReference type="EMBL" id="SAI54291.1"/>
    </source>
</evidence>
<gene>
    <name evidence="10" type="ORF">SAMEA1982600_04458</name>
</gene>
<keyword evidence="5 9" id="KW-1133">Transmembrane helix</keyword>
<keyword evidence="3" id="KW-1003">Cell membrane</keyword>
<evidence type="ECO:0000256" key="4">
    <source>
        <dbReference type="ARBA" id="ARBA00022692"/>
    </source>
</evidence>
<feature type="transmembrane region" description="Helical" evidence="9">
    <location>
        <begin position="43"/>
        <end position="62"/>
    </location>
</feature>
<reference evidence="10 11" key="1">
    <citation type="submission" date="2016-03" db="EMBL/GenBank/DDBJ databases">
        <authorList>
            <consortium name="Pathogen Informatics"/>
        </authorList>
    </citation>
    <scope>NUCLEOTIDE SEQUENCE [LARGE SCALE GENOMIC DNA]</scope>
    <source>
        <strain evidence="10 11">NCTC13364</strain>
    </source>
</reference>
<comment type="similarity">
    <text evidence="8">Belongs to the anion channel-forming bestrophin (TC 1.A.46) family.</text>
</comment>
<dbReference type="GO" id="GO:0005254">
    <property type="term" value="F:chloride channel activity"/>
    <property type="evidence" value="ECO:0007669"/>
    <property type="project" value="InterPro"/>
</dbReference>
<feature type="transmembrane region" description="Helical" evidence="9">
    <location>
        <begin position="227"/>
        <end position="246"/>
    </location>
</feature>
<evidence type="ECO:0000256" key="1">
    <source>
        <dbReference type="ARBA" id="ARBA00004651"/>
    </source>
</evidence>
<dbReference type="OrthoDB" id="445589at2"/>
<evidence type="ECO:0000256" key="5">
    <source>
        <dbReference type="ARBA" id="ARBA00022989"/>
    </source>
</evidence>
<organism evidence="10 11">
    <name type="scientific">Bordetella ansorpii</name>
    <dbReference type="NCBI Taxonomy" id="288768"/>
    <lineage>
        <taxon>Bacteria</taxon>
        <taxon>Pseudomonadati</taxon>
        <taxon>Pseudomonadota</taxon>
        <taxon>Betaproteobacteria</taxon>
        <taxon>Burkholderiales</taxon>
        <taxon>Alcaligenaceae</taxon>
        <taxon>Bordetella</taxon>
    </lineage>
</organism>
<accession>A0A157R845</accession>
<keyword evidence="7 9" id="KW-0472">Membrane</keyword>
<evidence type="ECO:0000256" key="8">
    <source>
        <dbReference type="ARBA" id="ARBA00034708"/>
    </source>
</evidence>
<keyword evidence="4 9" id="KW-0812">Transmembrane</keyword>
<feature type="transmembrane region" description="Helical" evidence="9">
    <location>
        <begin position="266"/>
        <end position="283"/>
    </location>
</feature>
<dbReference type="PANTHER" id="PTHR33281">
    <property type="entry name" value="UPF0187 PROTEIN YNEE"/>
    <property type="match status" value="1"/>
</dbReference>
<evidence type="ECO:0000313" key="11">
    <source>
        <dbReference type="Proteomes" id="UP000077037"/>
    </source>
</evidence>